<evidence type="ECO:0000256" key="1">
    <source>
        <dbReference type="SAM" id="Phobius"/>
    </source>
</evidence>
<keyword evidence="3" id="KW-1185">Reference proteome</keyword>
<sequence>MKPITKNKILLLAYILCIGLLAFYYFDKLEESWEKPTFLFVVMATILLAITNSNRVMYYTLLGDSLIINRIVSKQKQLNLKTVVDWNENQYELFGIKTKRQIVLKTSDGNKISLFEKDSKDYKMLSDYLNQNIP</sequence>
<keyword evidence="1" id="KW-0812">Transmembrane</keyword>
<keyword evidence="1" id="KW-0472">Membrane</keyword>
<keyword evidence="1" id="KW-1133">Transmembrane helix</keyword>
<organism evidence="2 3">
    <name type="scientific">Flavobacterium potami</name>
    <dbReference type="NCBI Taxonomy" id="2872310"/>
    <lineage>
        <taxon>Bacteria</taxon>
        <taxon>Pseudomonadati</taxon>
        <taxon>Bacteroidota</taxon>
        <taxon>Flavobacteriia</taxon>
        <taxon>Flavobacteriales</taxon>
        <taxon>Flavobacteriaceae</taxon>
        <taxon>Flavobacterium</taxon>
    </lineage>
</organism>
<comment type="caution">
    <text evidence="2">The sequence shown here is derived from an EMBL/GenBank/DDBJ whole genome shotgun (WGS) entry which is preliminary data.</text>
</comment>
<dbReference type="RefSeq" id="WP_223705207.1">
    <property type="nucleotide sequence ID" value="NZ_JAINUY010000002.1"/>
</dbReference>
<gene>
    <name evidence="2" type="ORF">K6T82_06905</name>
</gene>
<evidence type="ECO:0000313" key="3">
    <source>
        <dbReference type="Proteomes" id="UP001139366"/>
    </source>
</evidence>
<evidence type="ECO:0000313" key="2">
    <source>
        <dbReference type="EMBL" id="MBZ4034488.1"/>
    </source>
</evidence>
<feature type="transmembrane region" description="Helical" evidence="1">
    <location>
        <begin position="38"/>
        <end position="61"/>
    </location>
</feature>
<dbReference type="AlphaFoldDB" id="A0A9X1H870"/>
<reference evidence="2 3" key="1">
    <citation type="journal article" date="2023" name="Antonie Van Leeuwenhoek">
        <title>Flavobacterium potami sp. nov., a multi-metal resistance genes harbouring bacterium isolated from shallow river silt.</title>
        <authorList>
            <person name="Li S."/>
            <person name="Mao S."/>
            <person name="Mu W."/>
            <person name="Guo B."/>
            <person name="Li C."/>
            <person name="Zhu Q."/>
            <person name="Hou X."/>
            <person name="Zhao Y."/>
            <person name="Wei S."/>
            <person name="Liu H."/>
            <person name="Liu A."/>
        </authorList>
    </citation>
    <scope>NUCLEOTIDE SEQUENCE [LARGE SCALE GENOMIC DNA]</scope>
    <source>
        <strain evidence="2 3">17A</strain>
    </source>
</reference>
<proteinExistence type="predicted"/>
<accession>A0A9X1H870</accession>
<dbReference type="EMBL" id="JAINUY010000002">
    <property type="protein sequence ID" value="MBZ4034488.1"/>
    <property type="molecule type" value="Genomic_DNA"/>
</dbReference>
<protein>
    <recommendedName>
        <fullName evidence="4">PH domain-containing protein</fullName>
    </recommendedName>
</protein>
<evidence type="ECO:0008006" key="4">
    <source>
        <dbReference type="Google" id="ProtNLM"/>
    </source>
</evidence>
<feature type="transmembrane region" description="Helical" evidence="1">
    <location>
        <begin position="9"/>
        <end position="26"/>
    </location>
</feature>
<name>A0A9X1H870_9FLAO</name>
<dbReference type="Proteomes" id="UP001139366">
    <property type="component" value="Unassembled WGS sequence"/>
</dbReference>